<dbReference type="AlphaFoldDB" id="A0A1I5YNR6"/>
<accession>A0A1I5YNR6</accession>
<evidence type="ECO:0000313" key="1">
    <source>
        <dbReference type="EMBL" id="SFQ45884.1"/>
    </source>
</evidence>
<proteinExistence type="predicted"/>
<reference evidence="2" key="1">
    <citation type="submission" date="2016-10" db="EMBL/GenBank/DDBJ databases">
        <authorList>
            <person name="Varghese N."/>
            <person name="Submissions S."/>
        </authorList>
    </citation>
    <scope>NUCLEOTIDE SEQUENCE [LARGE SCALE GENOMIC DNA]</scope>
    <source>
        <strain evidence="2">P18</strain>
    </source>
</reference>
<sequence>MLICKGVWYEPLPKTEYYFEGEDYIIKHDGKIDMPDDIMRFI</sequence>
<keyword evidence="2" id="KW-1185">Reference proteome</keyword>
<gene>
    <name evidence="1" type="ORF">SAMN04487928_15115</name>
</gene>
<protein>
    <submittedName>
        <fullName evidence="1">Uncharacterized protein</fullName>
    </submittedName>
</protein>
<evidence type="ECO:0000313" key="2">
    <source>
        <dbReference type="Proteomes" id="UP000182624"/>
    </source>
</evidence>
<dbReference type="Proteomes" id="UP000182624">
    <property type="component" value="Unassembled WGS sequence"/>
</dbReference>
<dbReference type="EMBL" id="FOXO01000051">
    <property type="protein sequence ID" value="SFQ45884.1"/>
    <property type="molecule type" value="Genomic_DNA"/>
</dbReference>
<organism evidence="1 2">
    <name type="scientific">Butyrivibrio proteoclasticus</name>
    <dbReference type="NCBI Taxonomy" id="43305"/>
    <lineage>
        <taxon>Bacteria</taxon>
        <taxon>Bacillati</taxon>
        <taxon>Bacillota</taxon>
        <taxon>Clostridia</taxon>
        <taxon>Lachnospirales</taxon>
        <taxon>Lachnospiraceae</taxon>
        <taxon>Butyrivibrio</taxon>
    </lineage>
</organism>
<name>A0A1I5YNR6_9FIRM</name>